<dbReference type="InterPro" id="IPR013096">
    <property type="entry name" value="Cupin_2"/>
</dbReference>
<evidence type="ECO:0000313" key="3">
    <source>
        <dbReference type="EMBL" id="PCG13091.1"/>
    </source>
</evidence>
<dbReference type="InterPro" id="IPR014710">
    <property type="entry name" value="RmlC-like_jellyroll"/>
</dbReference>
<dbReference type="SUPFAM" id="SSF51182">
    <property type="entry name" value="RmlC-like cupins"/>
    <property type="match status" value="1"/>
</dbReference>
<comment type="caution">
    <text evidence="3">The sequence shown here is derived from an EMBL/GenBank/DDBJ whole genome shotgun (WGS) entry which is preliminary data.</text>
</comment>
<reference evidence="3 4" key="1">
    <citation type="submission" date="2017-09" db="EMBL/GenBank/DDBJ databases">
        <title>Sphingomonas adhaesiva DSM 7418, whole genome shotgun sequence.</title>
        <authorList>
            <person name="Feng G."/>
            <person name="Zhu H."/>
        </authorList>
    </citation>
    <scope>NUCLEOTIDE SEQUENCE [LARGE SCALE GENOMIC DNA]</scope>
    <source>
        <strain evidence="3 4">DSM 7418</strain>
    </source>
</reference>
<evidence type="ECO:0000313" key="4">
    <source>
        <dbReference type="Proteomes" id="UP000218323"/>
    </source>
</evidence>
<organism evidence="3 4">
    <name type="scientific">Sphingomonas adhaesiva</name>
    <dbReference type="NCBI Taxonomy" id="28212"/>
    <lineage>
        <taxon>Bacteria</taxon>
        <taxon>Pseudomonadati</taxon>
        <taxon>Pseudomonadota</taxon>
        <taxon>Alphaproteobacteria</taxon>
        <taxon>Sphingomonadales</taxon>
        <taxon>Sphingomonadaceae</taxon>
        <taxon>Sphingomonas</taxon>
    </lineage>
</organism>
<accession>A0A2A4I372</accession>
<gene>
    <name evidence="3" type="ORF">COA07_16400</name>
</gene>
<feature type="region of interest" description="Disordered" evidence="1">
    <location>
        <begin position="93"/>
        <end position="120"/>
    </location>
</feature>
<dbReference type="EMBL" id="NWVC01000013">
    <property type="protein sequence ID" value="PCG13091.1"/>
    <property type="molecule type" value="Genomic_DNA"/>
</dbReference>
<proteinExistence type="predicted"/>
<dbReference type="InterPro" id="IPR011051">
    <property type="entry name" value="RmlC_Cupin_sf"/>
</dbReference>
<dbReference type="Proteomes" id="UP000218323">
    <property type="component" value="Unassembled WGS sequence"/>
</dbReference>
<name>A0A2A4I372_9SPHN</name>
<protein>
    <recommendedName>
        <fullName evidence="2">Cupin type-2 domain-containing protein</fullName>
    </recommendedName>
</protein>
<evidence type="ECO:0000259" key="2">
    <source>
        <dbReference type="Pfam" id="PF07883"/>
    </source>
</evidence>
<evidence type="ECO:0000256" key="1">
    <source>
        <dbReference type="SAM" id="MobiDB-lite"/>
    </source>
</evidence>
<keyword evidence="4" id="KW-1185">Reference proteome</keyword>
<dbReference type="Pfam" id="PF07883">
    <property type="entry name" value="Cupin_2"/>
    <property type="match status" value="1"/>
</dbReference>
<dbReference type="RefSeq" id="WP_083956983.1">
    <property type="nucleotide sequence ID" value="NZ_NWVC01000013.1"/>
</dbReference>
<feature type="domain" description="Cupin type-2" evidence="2">
    <location>
        <begin position="24"/>
        <end position="78"/>
    </location>
</feature>
<dbReference type="AlphaFoldDB" id="A0A2A4I372"/>
<dbReference type="Gene3D" id="2.60.120.10">
    <property type="entry name" value="Jelly Rolls"/>
    <property type="match status" value="1"/>
</dbReference>
<sequence length="120" mass="12589">MNVYGAVLSGAVVSFGEHGILSSFFKMARGDQFKKHKHREWVQVIVVSGAVEVVQDGADPFTCHAGEVYFLEPGHPHVETAVEDSLLLVTTAEDAPPPAKRKAGAAAAPAPALEASRPGG</sequence>